<gene>
    <name evidence="5" type="primary">pth2</name>
    <name evidence="5" type="ORF">KRM00_003905</name>
</gene>
<sequence length="135" mass="15166">MEENIKQVIIIRKDLKMPKGKMVAQGSHASLGAILETMRRKELNKNSYELILDIEKHSDLDVWINGIFKKVCLYVNSESELTNIYNKAMEMKLPAYMTVDLGLTVFNGVKQKTAVAIGPAKGDKIDEITGNLKLL</sequence>
<comment type="catalytic activity">
    <reaction evidence="4">
        <text>an N-acyl-L-alpha-aminoacyl-tRNA + H2O = an N-acyl-L-amino acid + a tRNA + H(+)</text>
        <dbReference type="Rhea" id="RHEA:54448"/>
        <dbReference type="Rhea" id="RHEA-COMP:10123"/>
        <dbReference type="Rhea" id="RHEA-COMP:13883"/>
        <dbReference type="ChEBI" id="CHEBI:15377"/>
        <dbReference type="ChEBI" id="CHEBI:15378"/>
        <dbReference type="ChEBI" id="CHEBI:59874"/>
        <dbReference type="ChEBI" id="CHEBI:78442"/>
        <dbReference type="ChEBI" id="CHEBI:138191"/>
        <dbReference type="EC" id="3.1.1.29"/>
    </reaction>
</comment>
<dbReference type="Gene3D" id="3.40.1490.10">
    <property type="entry name" value="Bit1"/>
    <property type="match status" value="1"/>
</dbReference>
<dbReference type="EC" id="3.1.1.29" evidence="1"/>
<dbReference type="NCBIfam" id="TIGR00283">
    <property type="entry name" value="arch_pth2"/>
    <property type="match status" value="1"/>
</dbReference>
<dbReference type="CDD" id="cd02407">
    <property type="entry name" value="PTH2_family"/>
    <property type="match status" value="1"/>
</dbReference>
<dbReference type="AlphaFoldDB" id="A0AAN5VQH1"/>
<dbReference type="GO" id="GO:0004045">
    <property type="term" value="F:peptidyl-tRNA hydrolase activity"/>
    <property type="evidence" value="ECO:0007669"/>
    <property type="project" value="UniProtKB-EC"/>
</dbReference>
<dbReference type="Proteomes" id="UP000878956">
    <property type="component" value="Unassembled WGS sequence"/>
</dbReference>
<dbReference type="PANTHER" id="PTHR12649:SF11">
    <property type="entry name" value="PEPTIDYL-TRNA HYDROLASE 2, MITOCHONDRIAL"/>
    <property type="match status" value="1"/>
</dbReference>
<dbReference type="PANTHER" id="PTHR12649">
    <property type="entry name" value="PEPTIDYL-TRNA HYDROLASE 2"/>
    <property type="match status" value="1"/>
</dbReference>
<evidence type="ECO:0000256" key="4">
    <source>
        <dbReference type="ARBA" id="ARBA00048707"/>
    </source>
</evidence>
<reference evidence="5" key="1">
    <citation type="journal article" date="2018" name="Genome Biol.">
        <title>SKESA: strategic k-mer extension for scrupulous assemblies.</title>
        <authorList>
            <person name="Souvorov A."/>
            <person name="Agarwala R."/>
            <person name="Lipman D.J."/>
        </authorList>
    </citation>
    <scope>NUCLEOTIDE SEQUENCE</scope>
    <source>
        <strain evidence="5">HN1000</strain>
    </source>
</reference>
<dbReference type="RefSeq" id="WP_009899548.1">
    <property type="nucleotide sequence ID" value="NZ_FUQT01000003.1"/>
</dbReference>
<proteinExistence type="inferred from homology"/>
<comment type="caution">
    <text evidence="5">The sequence shown here is derived from an EMBL/GenBank/DDBJ whole genome shotgun (WGS) entry which is preliminary data.</text>
</comment>
<dbReference type="Pfam" id="PF01981">
    <property type="entry name" value="PTH2"/>
    <property type="match status" value="1"/>
</dbReference>
<evidence type="ECO:0000256" key="3">
    <source>
        <dbReference type="ARBA" id="ARBA00038050"/>
    </source>
</evidence>
<evidence type="ECO:0000313" key="5">
    <source>
        <dbReference type="EMBL" id="HBH1544356.1"/>
    </source>
</evidence>
<dbReference type="SUPFAM" id="SSF102462">
    <property type="entry name" value="Peptidyl-tRNA hydrolase II"/>
    <property type="match status" value="1"/>
</dbReference>
<comment type="similarity">
    <text evidence="3">Belongs to the PTH2 family.</text>
</comment>
<dbReference type="EMBL" id="DAEPXK010000075">
    <property type="protein sequence ID" value="HBH1544356.1"/>
    <property type="molecule type" value="Genomic_DNA"/>
</dbReference>
<name>A0AAN5VQH1_CLODI</name>
<protein>
    <recommendedName>
        <fullName evidence="1">peptidyl-tRNA hydrolase</fullName>
        <ecNumber evidence="1">3.1.1.29</ecNumber>
    </recommendedName>
</protein>
<dbReference type="InterPro" id="IPR023476">
    <property type="entry name" value="Pep_tRNA_hydro_II_dom_sf"/>
</dbReference>
<keyword evidence="2 5" id="KW-0378">Hydrolase</keyword>
<dbReference type="InterPro" id="IPR002833">
    <property type="entry name" value="PTH2"/>
</dbReference>
<dbReference type="GO" id="GO:0005829">
    <property type="term" value="C:cytosol"/>
    <property type="evidence" value="ECO:0007669"/>
    <property type="project" value="TreeGrafter"/>
</dbReference>
<evidence type="ECO:0000256" key="2">
    <source>
        <dbReference type="ARBA" id="ARBA00022801"/>
    </source>
</evidence>
<evidence type="ECO:0000313" key="6">
    <source>
        <dbReference type="Proteomes" id="UP000878956"/>
    </source>
</evidence>
<accession>A0AAN5VQH1</accession>
<organism evidence="5 6">
    <name type="scientific">Clostridioides difficile</name>
    <name type="common">Peptoclostridium difficile</name>
    <dbReference type="NCBI Taxonomy" id="1496"/>
    <lineage>
        <taxon>Bacteria</taxon>
        <taxon>Bacillati</taxon>
        <taxon>Bacillota</taxon>
        <taxon>Clostridia</taxon>
        <taxon>Peptostreptococcales</taxon>
        <taxon>Peptostreptococcaceae</taxon>
        <taxon>Clostridioides</taxon>
    </lineage>
</organism>
<reference evidence="5" key="2">
    <citation type="submission" date="2021-06" db="EMBL/GenBank/DDBJ databases">
        <authorList>
            <consortium name="NCBI Pathogen Detection Project"/>
        </authorList>
    </citation>
    <scope>NUCLEOTIDE SEQUENCE</scope>
    <source>
        <strain evidence="5">HN1000</strain>
    </source>
</reference>
<evidence type="ECO:0000256" key="1">
    <source>
        <dbReference type="ARBA" id="ARBA00013260"/>
    </source>
</evidence>